<dbReference type="Proteomes" id="UP000747542">
    <property type="component" value="Unassembled WGS sequence"/>
</dbReference>
<keyword evidence="1" id="KW-0732">Signal</keyword>
<dbReference type="InterPro" id="IPR005515">
    <property type="entry name" value="VOMI"/>
</dbReference>
<evidence type="ECO:0000256" key="1">
    <source>
        <dbReference type="SAM" id="SignalP"/>
    </source>
</evidence>
<dbReference type="EMBL" id="JAHLQT010006108">
    <property type="protein sequence ID" value="KAG7175202.1"/>
    <property type="molecule type" value="Genomic_DNA"/>
</dbReference>
<feature type="chain" id="PRO_5035200631" evidence="1">
    <location>
        <begin position="26"/>
        <end position="201"/>
    </location>
</feature>
<dbReference type="InterPro" id="IPR036706">
    <property type="entry name" value="VOMI_sf"/>
</dbReference>
<reference evidence="2" key="1">
    <citation type="journal article" date="2021" name="Sci. Adv.">
        <title>The American lobster genome reveals insights on longevity, neural, and immune adaptations.</title>
        <authorList>
            <person name="Polinski J.M."/>
            <person name="Zimin A.V."/>
            <person name="Clark K.F."/>
            <person name="Kohn A.B."/>
            <person name="Sadowski N."/>
            <person name="Timp W."/>
            <person name="Ptitsyn A."/>
            <person name="Khanna P."/>
            <person name="Romanova D.Y."/>
            <person name="Williams P."/>
            <person name="Greenwood S.J."/>
            <person name="Moroz L.L."/>
            <person name="Walt D.R."/>
            <person name="Bodnar A.G."/>
        </authorList>
    </citation>
    <scope>NUCLEOTIDE SEQUENCE</scope>
    <source>
        <strain evidence="2">GMGI-L3</strain>
    </source>
</reference>
<dbReference type="PANTHER" id="PTHR18841">
    <property type="entry name" value="VITELLINE MEMBRANE OUTER LAYER PROTEIN I-RELATED"/>
    <property type="match status" value="1"/>
</dbReference>
<protein>
    <submittedName>
        <fullName evidence="2">Vitelline membrane outer layer protein 1-like 5</fullName>
    </submittedName>
</protein>
<dbReference type="AlphaFoldDB" id="A0A8J5TM98"/>
<evidence type="ECO:0000313" key="2">
    <source>
        <dbReference type="EMBL" id="KAG7175202.1"/>
    </source>
</evidence>
<keyword evidence="3" id="KW-1185">Reference proteome</keyword>
<name>A0A8J5TM98_HOMAM</name>
<dbReference type="SUPFAM" id="SSF51092">
    <property type="entry name" value="Vitelline membrane outer protein-I (VMO-I)"/>
    <property type="match status" value="1"/>
</dbReference>
<dbReference type="GO" id="GO:0005615">
    <property type="term" value="C:extracellular space"/>
    <property type="evidence" value="ECO:0007669"/>
    <property type="project" value="TreeGrafter"/>
</dbReference>
<accession>A0A8J5TM98</accession>
<dbReference type="Pfam" id="PF03762">
    <property type="entry name" value="VOMI"/>
    <property type="match status" value="1"/>
</dbReference>
<gene>
    <name evidence="2" type="primary">VMO1-L5</name>
    <name evidence="2" type="ORF">Hamer_G001225</name>
</gene>
<organism evidence="2 3">
    <name type="scientific">Homarus americanus</name>
    <name type="common">American lobster</name>
    <dbReference type="NCBI Taxonomy" id="6706"/>
    <lineage>
        <taxon>Eukaryota</taxon>
        <taxon>Metazoa</taxon>
        <taxon>Ecdysozoa</taxon>
        <taxon>Arthropoda</taxon>
        <taxon>Crustacea</taxon>
        <taxon>Multicrustacea</taxon>
        <taxon>Malacostraca</taxon>
        <taxon>Eumalacostraca</taxon>
        <taxon>Eucarida</taxon>
        <taxon>Decapoda</taxon>
        <taxon>Pleocyemata</taxon>
        <taxon>Astacidea</taxon>
        <taxon>Nephropoidea</taxon>
        <taxon>Nephropidae</taxon>
        <taxon>Homarus</taxon>
    </lineage>
</organism>
<sequence length="201" mass="21054">MPGGGMVEVWVVMGVLWAVLTPALATNNTRIYKKVSSNVQITSDILASYSLPGSEEYANSTMATDHVGVSIIQVTCIYPGGAPASVLTQGVTDFIPAGTWSVLECPGGTWMKGFTQAVTPTLGGGDDDALANMRLYCSQDSAGSGVGTELTVNSDSRNPWGTPSLCPEGFVGCGLRAQVEPKHYLDDSAISTVTFKCCLFT</sequence>
<evidence type="ECO:0000313" key="3">
    <source>
        <dbReference type="Proteomes" id="UP000747542"/>
    </source>
</evidence>
<proteinExistence type="predicted"/>
<dbReference type="Gene3D" id="2.100.10.20">
    <property type="entry name" value="Vitelline membrane outer layer protein I (VOMI)"/>
    <property type="match status" value="1"/>
</dbReference>
<comment type="caution">
    <text evidence="2">The sequence shown here is derived from an EMBL/GenBank/DDBJ whole genome shotgun (WGS) entry which is preliminary data.</text>
</comment>
<dbReference type="PANTHER" id="PTHR18841:SF0">
    <property type="entry name" value="VITELLINE MEMBRANE OUTER LAYER 1 HOMOLOG A-RELATED"/>
    <property type="match status" value="1"/>
</dbReference>
<feature type="signal peptide" evidence="1">
    <location>
        <begin position="1"/>
        <end position="25"/>
    </location>
</feature>